<sequence length="105" mass="11517">MRYALAVATVLGLASVAIAIDNRQLIKFENNCDRWNAACKAYQPKDKSLTFAYTLCEPGDYHGQDPDTEAKVYCTFAKKGQEKNGPFTLVNRHVAASIGATFVSP</sequence>
<gene>
    <name evidence="2" type="ORF">OC842_002655</name>
</gene>
<feature type="signal peptide" evidence="1">
    <location>
        <begin position="1"/>
        <end position="19"/>
    </location>
</feature>
<proteinExistence type="predicted"/>
<feature type="chain" id="PRO_5042968035" evidence="1">
    <location>
        <begin position="20"/>
        <end position="105"/>
    </location>
</feature>
<keyword evidence="1" id="KW-0732">Signal</keyword>
<keyword evidence="3" id="KW-1185">Reference proteome</keyword>
<comment type="caution">
    <text evidence="2">The sequence shown here is derived from an EMBL/GenBank/DDBJ whole genome shotgun (WGS) entry which is preliminary data.</text>
</comment>
<name>A0AAN6GCR7_9BASI</name>
<accession>A0AAN6GCR7</accession>
<evidence type="ECO:0000256" key="1">
    <source>
        <dbReference type="SAM" id="SignalP"/>
    </source>
</evidence>
<evidence type="ECO:0000313" key="3">
    <source>
        <dbReference type="Proteomes" id="UP001176521"/>
    </source>
</evidence>
<evidence type="ECO:0000313" key="2">
    <source>
        <dbReference type="EMBL" id="KAK0534392.1"/>
    </source>
</evidence>
<protein>
    <submittedName>
        <fullName evidence="2">Uncharacterized protein</fullName>
    </submittedName>
</protein>
<dbReference type="EMBL" id="JAPDMQ010000117">
    <property type="protein sequence ID" value="KAK0534392.1"/>
    <property type="molecule type" value="Genomic_DNA"/>
</dbReference>
<dbReference type="Proteomes" id="UP001176521">
    <property type="component" value="Unassembled WGS sequence"/>
</dbReference>
<dbReference type="AlphaFoldDB" id="A0AAN6GCR7"/>
<organism evidence="2 3">
    <name type="scientific">Tilletia horrida</name>
    <dbReference type="NCBI Taxonomy" id="155126"/>
    <lineage>
        <taxon>Eukaryota</taxon>
        <taxon>Fungi</taxon>
        <taxon>Dikarya</taxon>
        <taxon>Basidiomycota</taxon>
        <taxon>Ustilaginomycotina</taxon>
        <taxon>Exobasidiomycetes</taxon>
        <taxon>Tilletiales</taxon>
        <taxon>Tilletiaceae</taxon>
        <taxon>Tilletia</taxon>
    </lineage>
</organism>
<reference evidence="2" key="1">
    <citation type="journal article" date="2023" name="PhytoFront">
        <title>Draft Genome Resources of Seven Strains of Tilletia horrida, Causal Agent of Kernel Smut of Rice.</title>
        <authorList>
            <person name="Khanal S."/>
            <person name="Antony Babu S."/>
            <person name="Zhou X.G."/>
        </authorList>
    </citation>
    <scope>NUCLEOTIDE SEQUENCE</scope>
    <source>
        <strain evidence="2">TX3</strain>
    </source>
</reference>